<protein>
    <submittedName>
        <fullName evidence="2">Uncharacterized protein</fullName>
    </submittedName>
</protein>
<accession>A0A1J1H7M9</accession>
<dbReference type="RefSeq" id="XP_028533969.1">
    <property type="nucleotide sequence ID" value="XM_028677596.1"/>
</dbReference>
<sequence>MNKNVNEINKRIIKKIMIVNFDDINGYSLKNIYPNFHNLNYFFSFKCLKNYNITRLVYLNKVKKKRKKNKCKKYFSSSFSYDIYEKKKEKVSNKINDNIYDFCNKQNLISDCELLYNENNLNIDFNFSNSKNSSKTDNLKNSSIITSSFNSNNPKVSSDSNKIYTKKSYKIFPFYKKKLTNNYLDNSLKKFGNKNASEKIFEKKENEFAKQSSNTFIDLKKSTKYKKEIIYCSSNLSEDKCSMPKNSLCFSEKSKCETFNKGYADLLSGENTRSNGNKFIKMDEYSKYEMKIIMMYSIPYIKKKKLIKFNDKNTKELKNESIIITTELLNIEFFKKVIKFFSTAYFDIGFNILINFYESMKKCSSTKEILEIKLNYKNHNFYENIEIKSINSNYNHNIYSKNKKYQENIFEIKSLNNEKKDKYINIIRTNTKLNIENYYDHNFNSFKNTNIYKNLFYFKEYLLIFFEMILLGYPICVLSKNIQS</sequence>
<reference evidence="2 3" key="1">
    <citation type="submission" date="2015-04" db="EMBL/GenBank/DDBJ databases">
        <authorList>
            <consortium name="Pathogen Informatics"/>
        </authorList>
    </citation>
    <scope>NUCLEOTIDE SEQUENCE [LARGE SCALE GENOMIC DNA]</scope>
    <source>
        <strain evidence="2 3">SGS1</strain>
    </source>
</reference>
<name>A0A1J1H7M9_PLARL</name>
<keyword evidence="1" id="KW-0472">Membrane</keyword>
<dbReference type="GeneID" id="39737095"/>
<evidence type="ECO:0000313" key="3">
    <source>
        <dbReference type="Proteomes" id="UP000220158"/>
    </source>
</evidence>
<dbReference type="Proteomes" id="UP000220158">
    <property type="component" value="Chromosome 11"/>
</dbReference>
<keyword evidence="1" id="KW-1133">Transmembrane helix</keyword>
<dbReference type="OrthoDB" id="10524027at2759"/>
<dbReference type="OMA" id="IMMYSIP"/>
<evidence type="ECO:0000256" key="1">
    <source>
        <dbReference type="SAM" id="Phobius"/>
    </source>
</evidence>
<keyword evidence="1" id="KW-0812">Transmembrane</keyword>
<proteinExistence type="predicted"/>
<dbReference type="AlphaFoldDB" id="A0A1J1H7M9"/>
<evidence type="ECO:0000313" key="2">
    <source>
        <dbReference type="EMBL" id="CRH00968.1"/>
    </source>
</evidence>
<dbReference type="KEGG" id="prel:PRELSG_1131600"/>
<feature type="transmembrane region" description="Helical" evidence="1">
    <location>
        <begin position="461"/>
        <end position="479"/>
    </location>
</feature>
<dbReference type="VEuPathDB" id="PlasmoDB:PRELSG_1131600"/>
<organism evidence="2 3">
    <name type="scientific">Plasmodium relictum</name>
    <dbReference type="NCBI Taxonomy" id="85471"/>
    <lineage>
        <taxon>Eukaryota</taxon>
        <taxon>Sar</taxon>
        <taxon>Alveolata</taxon>
        <taxon>Apicomplexa</taxon>
        <taxon>Aconoidasida</taxon>
        <taxon>Haemosporida</taxon>
        <taxon>Plasmodiidae</taxon>
        <taxon>Plasmodium</taxon>
        <taxon>Plasmodium (Haemamoeba)</taxon>
    </lineage>
</organism>
<dbReference type="EMBL" id="LN835306">
    <property type="protein sequence ID" value="CRH00968.1"/>
    <property type="molecule type" value="Genomic_DNA"/>
</dbReference>
<gene>
    <name evidence="2" type="ORF">PRELSG_1131600</name>
</gene>
<keyword evidence="3" id="KW-1185">Reference proteome</keyword>